<dbReference type="InterPro" id="IPR029044">
    <property type="entry name" value="Nucleotide-diphossugar_trans"/>
</dbReference>
<dbReference type="Gene3D" id="3.90.550.10">
    <property type="entry name" value="Spore Coat Polysaccharide Biosynthesis Protein SpsA, Chain A"/>
    <property type="match status" value="1"/>
</dbReference>
<dbReference type="EMBL" id="NMUJ01000041">
    <property type="protein sequence ID" value="OYV02894.1"/>
    <property type="molecule type" value="Genomic_DNA"/>
</dbReference>
<proteinExistence type="predicted"/>
<evidence type="ECO:0000313" key="3">
    <source>
        <dbReference type="Proteomes" id="UP000216312"/>
    </source>
</evidence>
<name>A0A257LTG2_UNCW3</name>
<organism evidence="2 3">
    <name type="scientific">candidate division WOR-3 bacterium 4484_18</name>
    <dbReference type="NCBI Taxonomy" id="2020626"/>
    <lineage>
        <taxon>Bacteria</taxon>
        <taxon>Bacteria division WOR-3</taxon>
    </lineage>
</organism>
<dbReference type="PANTHER" id="PTHR43179">
    <property type="entry name" value="RHAMNOSYLTRANSFERASE WBBL"/>
    <property type="match status" value="1"/>
</dbReference>
<evidence type="ECO:0000313" key="2">
    <source>
        <dbReference type="EMBL" id="OYV02894.1"/>
    </source>
</evidence>
<dbReference type="AlphaFoldDB" id="A0A257LTG2"/>
<accession>A0A257LTG2</accession>
<dbReference type="Pfam" id="PF00535">
    <property type="entry name" value="Glycos_transf_2"/>
    <property type="match status" value="1"/>
</dbReference>
<comment type="caution">
    <text evidence="2">The sequence shown here is derived from an EMBL/GenBank/DDBJ whole genome shotgun (WGS) entry which is preliminary data.</text>
</comment>
<dbReference type="InterPro" id="IPR001173">
    <property type="entry name" value="Glyco_trans_2-like"/>
</dbReference>
<sequence>MKVSFVVINYKTRKELEHCIRSIHENSSQPYEVIVINNSPTEDLNHLAAAYPNVKIVTNSRNMGFACAANLGASLASGEYIFFLNPDTYFDSDVVGQLVKFVEAHPDAGIVAPGMKFPSGRPQPTVRRFPKYHYLLFGRGSIFTRVFPNNPITRTFLYQDMRIQSPVPVDSVSGAAMLVKRDTFWKLNGFDENYFLMVEDMDLAYRLKQMGYKVYYLPDVTVYHYLGRSRERAGPRIVREHINPICYGDVCDTVLSVLT</sequence>
<dbReference type="CDD" id="cd04186">
    <property type="entry name" value="GT_2_like_c"/>
    <property type="match status" value="1"/>
</dbReference>
<gene>
    <name evidence="2" type="ORF">CGW93_03400</name>
</gene>
<evidence type="ECO:0000259" key="1">
    <source>
        <dbReference type="Pfam" id="PF00535"/>
    </source>
</evidence>
<feature type="domain" description="Glycosyltransferase 2-like" evidence="1">
    <location>
        <begin position="4"/>
        <end position="134"/>
    </location>
</feature>
<protein>
    <recommendedName>
        <fullName evidence="1">Glycosyltransferase 2-like domain-containing protein</fullName>
    </recommendedName>
</protein>
<reference evidence="3" key="1">
    <citation type="submission" date="2017-07" db="EMBL/GenBank/DDBJ databases">
        <title>Novel pathways for hydrocarbon cycling and metabolic interdependencies in hydrothermal sediment communities.</title>
        <authorList>
            <person name="Dombrowski N."/>
            <person name="Seitz K."/>
            <person name="Teske A."/>
            <person name="Baker B."/>
        </authorList>
    </citation>
    <scope>NUCLEOTIDE SEQUENCE [LARGE SCALE GENOMIC DNA]</scope>
</reference>
<dbReference type="Proteomes" id="UP000216312">
    <property type="component" value="Unassembled WGS sequence"/>
</dbReference>
<dbReference type="SUPFAM" id="SSF53448">
    <property type="entry name" value="Nucleotide-diphospho-sugar transferases"/>
    <property type="match status" value="1"/>
</dbReference>
<dbReference type="PANTHER" id="PTHR43179:SF7">
    <property type="entry name" value="RHAMNOSYLTRANSFERASE WBBL"/>
    <property type="match status" value="1"/>
</dbReference>